<accession>A0A0H5Q600</accession>
<name>A0A0H5Q600_9ZZZZ</name>
<organism evidence="1">
    <name type="scientific">uncultured prokaryote</name>
    <dbReference type="NCBI Taxonomy" id="198431"/>
    <lineage>
        <taxon>unclassified sequences</taxon>
        <taxon>environmental samples</taxon>
    </lineage>
</organism>
<evidence type="ECO:0000313" key="1">
    <source>
        <dbReference type="EMBL" id="CRY96845.1"/>
    </source>
</evidence>
<dbReference type="AlphaFoldDB" id="A0A0H5Q600"/>
<proteinExistence type="predicted"/>
<reference evidence="1" key="2">
    <citation type="submission" date="2015-07" db="EMBL/GenBank/DDBJ databases">
        <title>Plasmids, circular viruses and viroids from rat gut.</title>
        <authorList>
            <person name="Jorgensen T.J."/>
            <person name="Hansen M.A."/>
            <person name="Xu Z."/>
            <person name="Tabak M.A."/>
            <person name="Sorensen S.J."/>
            <person name="Hansen L.H."/>
        </authorList>
    </citation>
    <scope>NUCLEOTIDE SEQUENCE</scope>
    <source>
        <strain evidence="1">RGFK1302</strain>
    </source>
</reference>
<reference evidence="1" key="1">
    <citation type="submission" date="2015-06" db="EMBL/GenBank/DDBJ databases">
        <authorList>
            <person name="Joergensen T."/>
        </authorList>
    </citation>
    <scope>NUCLEOTIDE SEQUENCE</scope>
    <source>
        <strain evidence="1">RGFK1302</strain>
    </source>
</reference>
<dbReference type="EMBL" id="LN853871">
    <property type="protein sequence ID" value="CRY96845.1"/>
    <property type="molecule type" value="Genomic_DNA"/>
</dbReference>
<sequence>MAPLPTIGNCVRVALNFTNYGGVAPVNVFHLITDSDDEEEIANTVHDGFLDGDSNCFAGVSSQYSIATIGVTILDGSSAGQVITQPQTVGGLAGSAPIPAVAAVLSLRTSQRGSRGRGRLYLGPIGEGVFDNGIIDTSVAGPMVQGWKDLQLYLVASTLNASLGVASYTHEEVNGVTAITMRSQAGTQRRRQDQLV</sequence>
<protein>
    <submittedName>
        <fullName evidence="1">Uncharacterized protein</fullName>
    </submittedName>
</protein>